<sequence>MDVIGTAASVIQLLGQLIYLWQQVNQARQNVRDGPKLLEEYRKQLETMVTTARLVEAEKELQTAEIGKQLIRVEAISQELHDFLESMCRSQEKSKVKRYLRAIGTGEQNAEELRRILDRWAGARADLSLRIQLAHVGLSRSLHDGVIAVVPTIQRIDQSLQQLLNMRLDFAVQLEPMLASQRDDHTILLDDDAQETLGLNADNLTIQDNSTFEDAAQYNSISGTEDSHVFITAAISRNVAKGYGKQRNSIGDPREFERIYNSQDG</sequence>
<protein>
    <submittedName>
        <fullName evidence="1">Uncharacterized protein</fullName>
    </submittedName>
</protein>
<evidence type="ECO:0000313" key="2">
    <source>
        <dbReference type="Proteomes" id="UP001166286"/>
    </source>
</evidence>
<reference evidence="1" key="1">
    <citation type="submission" date="2023-03" db="EMBL/GenBank/DDBJ databases">
        <title>Complete genome of Cladonia borealis.</title>
        <authorList>
            <person name="Park H."/>
        </authorList>
    </citation>
    <scope>NUCLEOTIDE SEQUENCE</scope>
    <source>
        <strain evidence="1">ANT050790</strain>
    </source>
</reference>
<accession>A0AA39R287</accession>
<dbReference type="EMBL" id="JAFEKC020000008">
    <property type="protein sequence ID" value="KAK0513475.1"/>
    <property type="molecule type" value="Genomic_DNA"/>
</dbReference>
<keyword evidence="2" id="KW-1185">Reference proteome</keyword>
<evidence type="ECO:0000313" key="1">
    <source>
        <dbReference type="EMBL" id="KAK0513475.1"/>
    </source>
</evidence>
<dbReference type="AlphaFoldDB" id="A0AA39R287"/>
<gene>
    <name evidence="1" type="ORF">JMJ35_004461</name>
</gene>
<proteinExistence type="predicted"/>
<organism evidence="1 2">
    <name type="scientific">Cladonia borealis</name>
    <dbReference type="NCBI Taxonomy" id="184061"/>
    <lineage>
        <taxon>Eukaryota</taxon>
        <taxon>Fungi</taxon>
        <taxon>Dikarya</taxon>
        <taxon>Ascomycota</taxon>
        <taxon>Pezizomycotina</taxon>
        <taxon>Lecanoromycetes</taxon>
        <taxon>OSLEUM clade</taxon>
        <taxon>Lecanoromycetidae</taxon>
        <taxon>Lecanorales</taxon>
        <taxon>Lecanorineae</taxon>
        <taxon>Cladoniaceae</taxon>
        <taxon>Cladonia</taxon>
    </lineage>
</organism>
<comment type="caution">
    <text evidence="1">The sequence shown here is derived from an EMBL/GenBank/DDBJ whole genome shotgun (WGS) entry which is preliminary data.</text>
</comment>
<dbReference type="Proteomes" id="UP001166286">
    <property type="component" value="Unassembled WGS sequence"/>
</dbReference>
<name>A0AA39R287_9LECA</name>